<dbReference type="Proteomes" id="UP000036102">
    <property type="component" value="Unassembled WGS sequence"/>
</dbReference>
<comment type="caution">
    <text evidence="1">The sequence shown here is derived from an EMBL/GenBank/DDBJ whole genome shotgun (WGS) entry which is preliminary data.</text>
</comment>
<dbReference type="EMBL" id="LFBU01000001">
    <property type="protein sequence ID" value="KMQ75299.1"/>
    <property type="molecule type" value="Genomic_DNA"/>
</dbReference>
<organism evidence="1 2">
    <name type="scientific">Marinobacter subterrani</name>
    <dbReference type="NCBI Taxonomy" id="1658765"/>
    <lineage>
        <taxon>Bacteria</taxon>
        <taxon>Pseudomonadati</taxon>
        <taxon>Pseudomonadota</taxon>
        <taxon>Gammaproteobacteria</taxon>
        <taxon>Pseudomonadales</taxon>
        <taxon>Marinobacteraceae</taxon>
        <taxon>Marinobacter</taxon>
    </lineage>
</organism>
<dbReference type="AlphaFoldDB" id="A0A0J7JBM4"/>
<reference evidence="1 2" key="1">
    <citation type="submission" date="2015-06" db="EMBL/GenBank/DDBJ databases">
        <title>Marinobacter subterrani, a genetically tractable neutrophilic iron-oxidizing strain isolated from the Soudan Iron Mine.</title>
        <authorList>
            <person name="Bonis B.M."/>
            <person name="Gralnick J.A."/>
        </authorList>
    </citation>
    <scope>NUCLEOTIDE SEQUENCE [LARGE SCALE GENOMIC DNA]</scope>
    <source>
        <strain evidence="1 2">JG233</strain>
    </source>
</reference>
<protein>
    <submittedName>
        <fullName evidence="1">Uncharacterized protein</fullName>
    </submittedName>
</protein>
<gene>
    <name evidence="1" type="ORF">Msub_11501</name>
</gene>
<dbReference type="PATRIC" id="fig|1658765.3.peg.1495"/>
<accession>A0A0J7JBM4</accession>
<dbReference type="STRING" id="1658765.Msub_11501"/>
<evidence type="ECO:0000313" key="1">
    <source>
        <dbReference type="EMBL" id="KMQ75299.1"/>
    </source>
</evidence>
<keyword evidence="2" id="KW-1185">Reference proteome</keyword>
<sequence>MRAGLMSSRLRVLDAGTEIGKLWADVRPPLDVSEQTSLRESGQTKILVRPHYTLRPGMLLEGGGQLYVIDGMADRLVKKQDIHLSCTRLLGRPGVYRQANTTETTARVFVATSTPYVGLDGQLMQHRYRLEIPSIDRPAPWHPGDKIIVDGVEYPLTGLAEDGDNGLIVAYTS</sequence>
<proteinExistence type="predicted"/>
<name>A0A0J7JBM4_9GAMM</name>
<evidence type="ECO:0000313" key="2">
    <source>
        <dbReference type="Proteomes" id="UP000036102"/>
    </source>
</evidence>
<dbReference type="RefSeq" id="WP_048495419.1">
    <property type="nucleotide sequence ID" value="NZ_LFBU01000001.1"/>
</dbReference>